<dbReference type="PROSITE" id="PS01096">
    <property type="entry name" value="PPIC_PPIASE_1"/>
    <property type="match status" value="1"/>
</dbReference>
<dbReference type="PANTHER" id="PTHR47245:SF2">
    <property type="entry name" value="PEPTIDYL-PROLYL CIS-TRANS ISOMERASE HP_0175-RELATED"/>
    <property type="match status" value="1"/>
</dbReference>
<dbReference type="PANTHER" id="PTHR47245">
    <property type="entry name" value="PEPTIDYLPROLYL ISOMERASE"/>
    <property type="match status" value="1"/>
</dbReference>
<dbReference type="Pfam" id="PF00639">
    <property type="entry name" value="Rotamase"/>
    <property type="match status" value="1"/>
</dbReference>
<reference evidence="4" key="1">
    <citation type="submission" date="2020-01" db="EMBL/GenBank/DDBJ databases">
        <authorList>
            <person name="Meier V. D."/>
            <person name="Meier V D."/>
        </authorList>
    </citation>
    <scope>NUCLEOTIDE SEQUENCE</scope>
    <source>
        <strain evidence="4">HLG_WM_MAG_10</strain>
    </source>
</reference>
<dbReference type="EMBL" id="CACVAQ010000378">
    <property type="protein sequence ID" value="CAA6826301.1"/>
    <property type="molecule type" value="Genomic_DNA"/>
</dbReference>
<feature type="signal peptide" evidence="2">
    <location>
        <begin position="1"/>
        <end position="22"/>
    </location>
</feature>
<dbReference type="SUPFAM" id="SSF54534">
    <property type="entry name" value="FKBP-like"/>
    <property type="match status" value="2"/>
</dbReference>
<dbReference type="InterPro" id="IPR046357">
    <property type="entry name" value="PPIase_dom_sf"/>
</dbReference>
<dbReference type="PROSITE" id="PS50198">
    <property type="entry name" value="PPIC_PPIASE_2"/>
    <property type="match status" value="2"/>
</dbReference>
<evidence type="ECO:0000256" key="1">
    <source>
        <dbReference type="PROSITE-ProRule" id="PRU00278"/>
    </source>
</evidence>
<feature type="chain" id="PRO_5028419069" evidence="2">
    <location>
        <begin position="23"/>
        <end position="650"/>
    </location>
</feature>
<evidence type="ECO:0000256" key="2">
    <source>
        <dbReference type="SAM" id="SignalP"/>
    </source>
</evidence>
<feature type="domain" description="PpiC" evidence="3">
    <location>
        <begin position="122"/>
        <end position="223"/>
    </location>
</feature>
<dbReference type="AlphaFoldDB" id="A0A6S6TUM8"/>
<organism evidence="4">
    <name type="scientific">uncultured Aureispira sp</name>
    <dbReference type="NCBI Taxonomy" id="1331704"/>
    <lineage>
        <taxon>Bacteria</taxon>
        <taxon>Pseudomonadati</taxon>
        <taxon>Bacteroidota</taxon>
        <taxon>Saprospiria</taxon>
        <taxon>Saprospirales</taxon>
        <taxon>Saprospiraceae</taxon>
        <taxon>Aureispira</taxon>
        <taxon>environmental samples</taxon>
    </lineage>
</organism>
<keyword evidence="1 4" id="KW-0413">Isomerase</keyword>
<keyword evidence="2" id="KW-0732">Signal</keyword>
<gene>
    <name evidence="4" type="ORF">HELGO_WM51021</name>
</gene>
<evidence type="ECO:0000313" key="4">
    <source>
        <dbReference type="EMBL" id="CAA6826301.1"/>
    </source>
</evidence>
<dbReference type="InterPro" id="IPR000297">
    <property type="entry name" value="PPIase_PpiC"/>
</dbReference>
<name>A0A6S6TUM8_9BACT</name>
<sequence length="650" mass="74790">MLNRIGAIFMAVALLLTSNLQGQDDPVLFKVNDKEVNVSEFQYIYNKTNGEKADYSEKSLKEYLELYVNFKLQVAEGVDIGLSEKAEVKREQDQYKRQLASTYLTDREITEKLVREAYERSKEDRKISHIFIAADQNANEKQKREAFERATKVKGELTAKNFNDLAKQYSDDKYSSANGGSLGWFTALQLPYALETATYETKKGAFSAIVTTNKGYHVIRVDDVRPAFGRIKVAHVLLRVKKNPEQTKALADSLYNTLKGGAKFEELASKYSQDNATKNRGGQLGWIGINSYAEDFEKAIFALEEDGNISKPVKTEAGWHILKRYQGIKNPKYQDVKSEITNKIKRKPRFQIIQDALVADIKKEGNYKEDEAVKKELIDLLKKENTFLTYKWKAQKDPSLENKALFVVGNLKGTVREFMSIAQRAHNERMNEQPRTIEAAVDRILKKLATQKCLAYEETQLDKRYPEFKSLMREYEEGILLFEVKKQLVWDKASSDEEGLKTFYEGNKDNYKWKQRANVTFYTLRTDDKKMVRKIQGKAKKKSAENLKSMYNKDREVVQTTSGIYEEGKNMELDKLRWKAGVVSKGYSKDGSTFFTKIEEIIAPSVKTLGEARGYVVADYQDYLEKELIKKLKEKFTVEINEDVLKGMVK</sequence>
<accession>A0A6S6TUM8</accession>
<dbReference type="Gene3D" id="3.10.50.40">
    <property type="match status" value="2"/>
</dbReference>
<dbReference type="Pfam" id="PF13616">
    <property type="entry name" value="Rotamase_3"/>
    <property type="match status" value="1"/>
</dbReference>
<feature type="domain" description="PpiC" evidence="3">
    <location>
        <begin position="228"/>
        <end position="326"/>
    </location>
</feature>
<keyword evidence="1" id="KW-0697">Rotamase</keyword>
<proteinExistence type="predicted"/>
<dbReference type="GO" id="GO:0003755">
    <property type="term" value="F:peptidyl-prolyl cis-trans isomerase activity"/>
    <property type="evidence" value="ECO:0007669"/>
    <property type="project" value="UniProtKB-KW"/>
</dbReference>
<dbReference type="InterPro" id="IPR050245">
    <property type="entry name" value="PrsA_foldase"/>
</dbReference>
<protein>
    <submittedName>
        <fullName evidence="4">Parvulin-like peptidyl-prolyl isomerase</fullName>
    </submittedName>
</protein>
<dbReference type="InterPro" id="IPR023058">
    <property type="entry name" value="PPIase_PpiC_CS"/>
</dbReference>
<evidence type="ECO:0000259" key="3">
    <source>
        <dbReference type="PROSITE" id="PS50198"/>
    </source>
</evidence>